<organism evidence="1 2">
    <name type="scientific">Rhodopseudomonas faecalis</name>
    <dbReference type="NCBI Taxonomy" id="99655"/>
    <lineage>
        <taxon>Bacteria</taxon>
        <taxon>Pseudomonadati</taxon>
        <taxon>Pseudomonadota</taxon>
        <taxon>Alphaproteobacteria</taxon>
        <taxon>Hyphomicrobiales</taxon>
        <taxon>Nitrobacteraceae</taxon>
        <taxon>Rhodopseudomonas</taxon>
    </lineage>
</organism>
<keyword evidence="2" id="KW-1185">Reference proteome</keyword>
<comment type="caution">
    <text evidence="1">The sequence shown here is derived from an EMBL/GenBank/DDBJ whole genome shotgun (WGS) entry which is preliminary data.</text>
</comment>
<evidence type="ECO:0008006" key="3">
    <source>
        <dbReference type="Google" id="ProtNLM"/>
    </source>
</evidence>
<reference evidence="1 2" key="1">
    <citation type="submission" date="2018-06" db="EMBL/GenBank/DDBJ databases">
        <title>Genomic Encyclopedia of Archaeal and Bacterial Type Strains, Phase II (KMG-II): from individual species to whole genera.</title>
        <authorList>
            <person name="Goeker M."/>
        </authorList>
    </citation>
    <scope>NUCLEOTIDE SEQUENCE [LARGE SCALE GENOMIC DNA]</scope>
    <source>
        <strain evidence="1 2">JCM 11668</strain>
    </source>
</reference>
<dbReference type="AlphaFoldDB" id="A0A318T8S9"/>
<name>A0A318T8S9_9BRAD</name>
<sequence length="164" mass="18071">MQQQFAQQAAASRAVPPIQTAAEARKFAEELMEVMTSLLTVIEAETELVRAGKIREGMELEPRKTELSRRYVSAILLFKASEKYISLATPDLLAALHRHHDVFRAMLQVNLTVLATAHAVSEGIVRGVNSEMQRRNAPQTYTASGYRAAPSPRAISPIAVSRSL</sequence>
<dbReference type="Proteomes" id="UP000248148">
    <property type="component" value="Unassembled WGS sequence"/>
</dbReference>
<evidence type="ECO:0000313" key="2">
    <source>
        <dbReference type="Proteomes" id="UP000248148"/>
    </source>
</evidence>
<accession>A0A318T8S9</accession>
<evidence type="ECO:0000313" key="1">
    <source>
        <dbReference type="EMBL" id="PYF00148.1"/>
    </source>
</evidence>
<protein>
    <recommendedName>
        <fullName evidence="3">Flagellar protein FlgN</fullName>
    </recommendedName>
</protein>
<proteinExistence type="predicted"/>
<dbReference type="OrthoDB" id="7677847at2"/>
<dbReference type="RefSeq" id="WP_110782332.1">
    <property type="nucleotide sequence ID" value="NZ_QJTI01000027.1"/>
</dbReference>
<gene>
    <name evidence="1" type="ORF">BJ122_1276</name>
</gene>
<dbReference type="EMBL" id="QJTI01000027">
    <property type="protein sequence ID" value="PYF00148.1"/>
    <property type="molecule type" value="Genomic_DNA"/>
</dbReference>